<keyword evidence="2" id="KW-1185">Reference proteome</keyword>
<sequence>MHSNVNDRARTSRQVIRDPSFSTLTLKCLCLTRIKLRAETKNCKIHAHNPLGHQIEYLKYSFPRIVRSNVELEALKDNQKSSAYHTSPNDIAKKTKEQDKILLTLLMEAVKADRKQQAFDIVRMLHNSVSMSAASQIAELYSSFALKERILLYKSGFEAKHRAKEKADRAGVSLRYLNEDYDEPHSVRSNAESKTSFEPRKGVSRRTAPATVTKNSTQYESPLPVADIPSYDDFDSTMDSSVINASPSRKRKMDDDLLSFDEPSVDRTSSKRTHHDEMVTEAAPPAKTGRFRPLFEMKFLLKLLFAEAASKNPFARGKPPVLNPFARPATGKVAQATKSKSFFERVDDIQAKGKTNGSKSKDVPYSRISFSTSPSMSSVPGTAKGKQQNKLGKDKTATKQATLFSLKSAPSKESLVADPKITVPETSPEENIEEDQSHPQDFQPVEEDLEETQMDETQIDETPQPITEEPEAMEDDEEPLEWEESDREEEEVVAPV</sequence>
<proteinExistence type="predicted"/>
<protein>
    <submittedName>
        <fullName evidence="1">Uncharacterized protein</fullName>
    </submittedName>
</protein>
<name>A0ACC2V5U6_9TREE</name>
<dbReference type="EMBL" id="JASBWR010000112">
    <property type="protein sequence ID" value="KAJ9094364.1"/>
    <property type="molecule type" value="Genomic_DNA"/>
</dbReference>
<organism evidence="1 2">
    <name type="scientific">Naganishia cerealis</name>
    <dbReference type="NCBI Taxonomy" id="610337"/>
    <lineage>
        <taxon>Eukaryota</taxon>
        <taxon>Fungi</taxon>
        <taxon>Dikarya</taxon>
        <taxon>Basidiomycota</taxon>
        <taxon>Agaricomycotina</taxon>
        <taxon>Tremellomycetes</taxon>
        <taxon>Filobasidiales</taxon>
        <taxon>Filobasidiaceae</taxon>
        <taxon>Naganishia</taxon>
    </lineage>
</organism>
<evidence type="ECO:0000313" key="1">
    <source>
        <dbReference type="EMBL" id="KAJ9094364.1"/>
    </source>
</evidence>
<accession>A0ACC2V5U6</accession>
<comment type="caution">
    <text evidence="1">The sequence shown here is derived from an EMBL/GenBank/DDBJ whole genome shotgun (WGS) entry which is preliminary data.</text>
</comment>
<reference evidence="1" key="1">
    <citation type="submission" date="2023-04" db="EMBL/GenBank/DDBJ databases">
        <title>Draft Genome sequencing of Naganishia species isolated from polar environments using Oxford Nanopore Technology.</title>
        <authorList>
            <person name="Leo P."/>
            <person name="Venkateswaran K."/>
        </authorList>
    </citation>
    <scope>NUCLEOTIDE SEQUENCE</scope>
    <source>
        <strain evidence="1">MNA-CCFEE 5261</strain>
    </source>
</reference>
<gene>
    <name evidence="1" type="ORF">QFC19_007972</name>
</gene>
<dbReference type="Proteomes" id="UP001241377">
    <property type="component" value="Unassembled WGS sequence"/>
</dbReference>
<evidence type="ECO:0000313" key="2">
    <source>
        <dbReference type="Proteomes" id="UP001241377"/>
    </source>
</evidence>